<feature type="region of interest" description="Disordered" evidence="1">
    <location>
        <begin position="19"/>
        <end position="50"/>
    </location>
</feature>
<dbReference type="RefSeq" id="WP_181552294.1">
    <property type="nucleotide sequence ID" value="NZ_JACDUS010000011.1"/>
</dbReference>
<keyword evidence="2" id="KW-0282">Flagellum</keyword>
<dbReference type="Pfam" id="PF03646">
    <property type="entry name" value="FlaG"/>
    <property type="match status" value="1"/>
</dbReference>
<comment type="caution">
    <text evidence="2">The sequence shown here is derived from an EMBL/GenBank/DDBJ whole genome shotgun (WGS) entry which is preliminary data.</text>
</comment>
<keyword evidence="2" id="KW-0966">Cell projection</keyword>
<dbReference type="Proteomes" id="UP000525298">
    <property type="component" value="Unassembled WGS sequence"/>
</dbReference>
<dbReference type="Gene3D" id="3.30.160.170">
    <property type="entry name" value="FlaG-like"/>
    <property type="match status" value="1"/>
</dbReference>
<dbReference type="PANTHER" id="PTHR37166:SF1">
    <property type="entry name" value="PROTEIN FLAG"/>
    <property type="match status" value="1"/>
</dbReference>
<gene>
    <name evidence="2" type="ORF">HNR65_003018</name>
</gene>
<dbReference type="InterPro" id="IPR005186">
    <property type="entry name" value="FlaG"/>
</dbReference>
<dbReference type="EMBL" id="JACDUS010000011">
    <property type="protein sequence ID" value="MBA2882664.1"/>
    <property type="molecule type" value="Genomic_DNA"/>
</dbReference>
<evidence type="ECO:0000313" key="2">
    <source>
        <dbReference type="EMBL" id="MBA2882664.1"/>
    </source>
</evidence>
<keyword evidence="3" id="KW-1185">Reference proteome</keyword>
<evidence type="ECO:0000256" key="1">
    <source>
        <dbReference type="SAM" id="MobiDB-lite"/>
    </source>
</evidence>
<sequence length="126" mass="13997">MKIESLAANVANAQSIRAVNGSSAKRVPQQENFQQQGRGQNAVSNGGRSFENKVAPEEILDKIKEISEDGLYSVRFEKNDEIDQLVVKLVDRQTDEVIRQIPPEAILGVKANLQEYATGNIFHQMS</sequence>
<accession>A0A7W0HLT3</accession>
<reference evidence="2 3" key="1">
    <citation type="submission" date="2020-07" db="EMBL/GenBank/DDBJ databases">
        <title>Genomic Encyclopedia of Type Strains, Phase IV (KMG-IV): sequencing the most valuable type-strain genomes for metagenomic binning, comparative biology and taxonomic classification.</title>
        <authorList>
            <person name="Goeker M."/>
        </authorList>
    </citation>
    <scope>NUCLEOTIDE SEQUENCE [LARGE SCALE GENOMIC DNA]</scope>
    <source>
        <strain evidence="2 3">DSM 17721</strain>
    </source>
</reference>
<dbReference type="AlphaFoldDB" id="A0A7W0HLT3"/>
<feature type="compositionally biased region" description="Low complexity" evidence="1">
    <location>
        <begin position="29"/>
        <end position="41"/>
    </location>
</feature>
<protein>
    <submittedName>
        <fullName evidence="2">Flagellar protein FlaG</fullName>
    </submittedName>
</protein>
<keyword evidence="2" id="KW-0969">Cilium</keyword>
<organism evidence="2 3">
    <name type="scientific">Desulfosalsimonas propionicica</name>
    <dbReference type="NCBI Taxonomy" id="332175"/>
    <lineage>
        <taxon>Bacteria</taxon>
        <taxon>Pseudomonadati</taxon>
        <taxon>Thermodesulfobacteriota</taxon>
        <taxon>Desulfobacteria</taxon>
        <taxon>Desulfobacterales</taxon>
        <taxon>Desulfosalsimonadaceae</taxon>
        <taxon>Desulfosalsimonas</taxon>
    </lineage>
</organism>
<dbReference type="SUPFAM" id="SSF160214">
    <property type="entry name" value="FlaG-like"/>
    <property type="match status" value="1"/>
</dbReference>
<dbReference type="PANTHER" id="PTHR37166">
    <property type="entry name" value="PROTEIN FLAG"/>
    <property type="match status" value="1"/>
</dbReference>
<dbReference type="InterPro" id="IPR035924">
    <property type="entry name" value="FlaG-like_sf"/>
</dbReference>
<name>A0A7W0HLT3_9BACT</name>
<proteinExistence type="predicted"/>
<evidence type="ECO:0000313" key="3">
    <source>
        <dbReference type="Proteomes" id="UP000525298"/>
    </source>
</evidence>